<comment type="caution">
    <text evidence="1">The sequence shown here is derived from an EMBL/GenBank/DDBJ whole genome shotgun (WGS) entry which is preliminary data.</text>
</comment>
<dbReference type="EMBL" id="WNDV01000022">
    <property type="protein sequence ID" value="KAF1034454.1"/>
    <property type="molecule type" value="Genomic_DNA"/>
</dbReference>
<protein>
    <submittedName>
        <fullName evidence="1">Uncharacterized protein</fullName>
    </submittedName>
</protein>
<name>A0A833UYM3_BURL3</name>
<dbReference type="Proteomes" id="UP000467522">
    <property type="component" value="Unassembled WGS sequence"/>
</dbReference>
<organism evidence="1 2">
    <name type="scientific">Burkholderia lata (strain ATCC 17760 / DSM 23089 / LMG 22485 / NCIMB 9086 / R18194 / 383)</name>
    <dbReference type="NCBI Taxonomy" id="482957"/>
    <lineage>
        <taxon>Bacteria</taxon>
        <taxon>Pseudomonadati</taxon>
        <taxon>Pseudomonadota</taxon>
        <taxon>Betaproteobacteria</taxon>
        <taxon>Burkholderiales</taxon>
        <taxon>Burkholderiaceae</taxon>
        <taxon>Burkholderia</taxon>
        <taxon>Burkholderia cepacia complex</taxon>
    </lineage>
</organism>
<evidence type="ECO:0000313" key="2">
    <source>
        <dbReference type="Proteomes" id="UP000467522"/>
    </source>
</evidence>
<accession>A0A833UYM3</accession>
<proteinExistence type="predicted"/>
<dbReference type="AlphaFoldDB" id="A0A833UYM3"/>
<sequence length="44" mass="5028">MIVTGWDPDRLRSPLNSPALKIVGHMAYVVCARQIVFWRQAEDS</sequence>
<gene>
    <name evidence="1" type="ORF">GAK33_05535</name>
</gene>
<evidence type="ECO:0000313" key="1">
    <source>
        <dbReference type="EMBL" id="KAF1034454.1"/>
    </source>
</evidence>
<reference evidence="2" key="1">
    <citation type="journal article" date="2020" name="MBio">
        <title>Horizontal gene transfer to a defensive symbiont with a reduced genome amongst a multipartite beetle microbiome.</title>
        <authorList>
            <person name="Waterworth S.C."/>
            <person name="Florez L.V."/>
            <person name="Rees E.R."/>
            <person name="Hertweck C."/>
            <person name="Kaltenpoth M."/>
            <person name="Kwan J.C."/>
        </authorList>
    </citation>
    <scope>NUCLEOTIDE SEQUENCE [LARGE SCALE GENOMIC DNA]</scope>
</reference>